<dbReference type="OrthoDB" id="3055998at2759"/>
<feature type="active site" description="Nucleophile" evidence="12">
    <location>
        <position position="237"/>
    </location>
</feature>
<feature type="non-terminal residue" evidence="17">
    <location>
        <position position="1"/>
    </location>
</feature>
<organism evidence="17 18">
    <name type="scientific">Periconia macrospinosa</name>
    <dbReference type="NCBI Taxonomy" id="97972"/>
    <lineage>
        <taxon>Eukaryota</taxon>
        <taxon>Fungi</taxon>
        <taxon>Dikarya</taxon>
        <taxon>Ascomycota</taxon>
        <taxon>Pezizomycotina</taxon>
        <taxon>Dothideomycetes</taxon>
        <taxon>Pleosporomycetidae</taxon>
        <taxon>Pleosporales</taxon>
        <taxon>Massarineae</taxon>
        <taxon>Periconiaceae</taxon>
        <taxon>Periconia</taxon>
    </lineage>
</organism>
<dbReference type="PRINTS" id="PR00134">
    <property type="entry name" value="GLHYDRLASE10"/>
</dbReference>
<dbReference type="SUPFAM" id="SSF51445">
    <property type="entry name" value="(Trans)glycosidases"/>
    <property type="match status" value="1"/>
</dbReference>
<dbReference type="PROSITE" id="PS51760">
    <property type="entry name" value="GH10_2"/>
    <property type="match status" value="1"/>
</dbReference>
<evidence type="ECO:0000256" key="10">
    <source>
        <dbReference type="ARBA" id="ARBA00023295"/>
    </source>
</evidence>
<evidence type="ECO:0000313" key="18">
    <source>
        <dbReference type="Proteomes" id="UP000244855"/>
    </source>
</evidence>
<dbReference type="PANTHER" id="PTHR31490:SF35">
    <property type="entry name" value="ENDO-1,4-BETA-XYLANASE"/>
    <property type="match status" value="1"/>
</dbReference>
<dbReference type="EMBL" id="KZ805327">
    <property type="protein sequence ID" value="PVI03784.1"/>
    <property type="molecule type" value="Genomic_DNA"/>
</dbReference>
<feature type="domain" description="CBM1" evidence="15">
    <location>
        <begin position="355"/>
        <end position="391"/>
    </location>
</feature>
<keyword evidence="18" id="KW-1185">Reference proteome</keyword>
<dbReference type="Gene3D" id="3.20.20.80">
    <property type="entry name" value="Glycosidases"/>
    <property type="match status" value="1"/>
</dbReference>
<dbReference type="InterPro" id="IPR001000">
    <property type="entry name" value="GH10_dom"/>
</dbReference>
<dbReference type="InterPro" id="IPR044846">
    <property type="entry name" value="GH10"/>
</dbReference>
<keyword evidence="7" id="KW-0732">Signal</keyword>
<feature type="region of interest" description="Disordered" evidence="14">
    <location>
        <begin position="321"/>
        <end position="363"/>
    </location>
</feature>
<evidence type="ECO:0000256" key="11">
    <source>
        <dbReference type="ARBA" id="ARBA00023326"/>
    </source>
</evidence>
<evidence type="ECO:0000256" key="2">
    <source>
        <dbReference type="ARBA" id="ARBA00004613"/>
    </source>
</evidence>
<dbReference type="Pfam" id="PF00734">
    <property type="entry name" value="CBM_1"/>
    <property type="match status" value="1"/>
</dbReference>
<dbReference type="AlphaFoldDB" id="A0A2V1E2A2"/>
<evidence type="ECO:0000256" key="4">
    <source>
        <dbReference type="ARBA" id="ARBA00007495"/>
    </source>
</evidence>
<dbReference type="Pfam" id="PF00331">
    <property type="entry name" value="Glyco_hydro_10"/>
    <property type="match status" value="1"/>
</dbReference>
<name>A0A2V1E2A2_9PLEO</name>
<proteinExistence type="inferred from homology"/>
<evidence type="ECO:0000259" key="16">
    <source>
        <dbReference type="PROSITE" id="PS51760"/>
    </source>
</evidence>
<dbReference type="InterPro" id="IPR000254">
    <property type="entry name" value="CBD"/>
</dbReference>
<comment type="subcellular location">
    <subcellularLocation>
        <location evidence="2">Secreted</location>
    </subcellularLocation>
</comment>
<keyword evidence="9 13" id="KW-0119">Carbohydrate metabolism</keyword>
<comment type="similarity">
    <text evidence="4 13">Belongs to the glycosyl hydrolase 10 (cellulase F) family.</text>
</comment>
<evidence type="ECO:0000256" key="6">
    <source>
        <dbReference type="ARBA" id="ARBA00022651"/>
    </source>
</evidence>
<dbReference type="InterPro" id="IPR035971">
    <property type="entry name" value="CBD_sf"/>
</dbReference>
<dbReference type="InterPro" id="IPR031158">
    <property type="entry name" value="GH10_AS"/>
</dbReference>
<dbReference type="EC" id="3.2.1.8" evidence="13"/>
<evidence type="ECO:0000256" key="7">
    <source>
        <dbReference type="ARBA" id="ARBA00022729"/>
    </source>
</evidence>
<evidence type="ECO:0000256" key="8">
    <source>
        <dbReference type="ARBA" id="ARBA00022801"/>
    </source>
</evidence>
<dbReference type="PROSITE" id="PS00591">
    <property type="entry name" value="GH10_1"/>
    <property type="match status" value="1"/>
</dbReference>
<comment type="pathway">
    <text evidence="3">Glycan degradation; xylan degradation.</text>
</comment>
<feature type="domain" description="GH10" evidence="16">
    <location>
        <begin position="3"/>
        <end position="316"/>
    </location>
</feature>
<dbReference type="SMART" id="SM00236">
    <property type="entry name" value="fCBD"/>
    <property type="match status" value="1"/>
</dbReference>
<evidence type="ECO:0000256" key="3">
    <source>
        <dbReference type="ARBA" id="ARBA00004851"/>
    </source>
</evidence>
<protein>
    <recommendedName>
        <fullName evidence="13">Beta-xylanase</fullName>
        <ecNumber evidence="13">3.2.1.8</ecNumber>
    </recommendedName>
</protein>
<dbReference type="Proteomes" id="UP000244855">
    <property type="component" value="Unassembled WGS sequence"/>
</dbReference>
<evidence type="ECO:0000256" key="14">
    <source>
        <dbReference type="SAM" id="MobiDB-lite"/>
    </source>
</evidence>
<evidence type="ECO:0000256" key="9">
    <source>
        <dbReference type="ARBA" id="ARBA00023277"/>
    </source>
</evidence>
<keyword evidence="10 13" id="KW-0326">Glycosidase</keyword>
<dbReference type="SMART" id="SM00633">
    <property type="entry name" value="Glyco_10"/>
    <property type="match status" value="1"/>
</dbReference>
<keyword evidence="5" id="KW-0964">Secreted</keyword>
<evidence type="ECO:0000256" key="13">
    <source>
        <dbReference type="RuleBase" id="RU361174"/>
    </source>
</evidence>
<dbReference type="PROSITE" id="PS51164">
    <property type="entry name" value="CBM1_2"/>
    <property type="match status" value="1"/>
</dbReference>
<evidence type="ECO:0000313" key="17">
    <source>
        <dbReference type="EMBL" id="PVI03784.1"/>
    </source>
</evidence>
<dbReference type="PANTHER" id="PTHR31490">
    <property type="entry name" value="GLYCOSYL HYDROLASE"/>
    <property type="match status" value="1"/>
</dbReference>
<dbReference type="PROSITE" id="PS00562">
    <property type="entry name" value="CBM1_1"/>
    <property type="match status" value="1"/>
</dbReference>
<dbReference type="GO" id="GO:0005576">
    <property type="term" value="C:extracellular region"/>
    <property type="evidence" value="ECO:0007669"/>
    <property type="project" value="UniProtKB-SubCell"/>
</dbReference>
<reference evidence="17 18" key="1">
    <citation type="journal article" date="2018" name="Sci. Rep.">
        <title>Comparative genomics provides insights into the lifestyle and reveals functional heterogeneity of dark septate endophytic fungi.</title>
        <authorList>
            <person name="Knapp D.G."/>
            <person name="Nemeth J.B."/>
            <person name="Barry K."/>
            <person name="Hainaut M."/>
            <person name="Henrissat B."/>
            <person name="Johnson J."/>
            <person name="Kuo A."/>
            <person name="Lim J.H.P."/>
            <person name="Lipzen A."/>
            <person name="Nolan M."/>
            <person name="Ohm R.A."/>
            <person name="Tamas L."/>
            <person name="Grigoriev I.V."/>
            <person name="Spatafora J.W."/>
            <person name="Nagy L.G."/>
            <person name="Kovacs G.M."/>
        </authorList>
    </citation>
    <scope>NUCLEOTIDE SEQUENCE [LARGE SCALE GENOMIC DNA]</scope>
    <source>
        <strain evidence="17 18">DSE2036</strain>
    </source>
</reference>
<keyword evidence="6" id="KW-0858">Xylan degradation</keyword>
<keyword evidence="11 13" id="KW-0624">Polysaccharide degradation</keyword>
<dbReference type="GO" id="GO:0030248">
    <property type="term" value="F:cellulose binding"/>
    <property type="evidence" value="ECO:0007669"/>
    <property type="project" value="InterPro"/>
</dbReference>
<evidence type="ECO:0000256" key="12">
    <source>
        <dbReference type="PROSITE-ProRule" id="PRU10061"/>
    </source>
</evidence>
<feature type="compositionally biased region" description="Low complexity" evidence="14">
    <location>
        <begin position="323"/>
        <end position="358"/>
    </location>
</feature>
<evidence type="ECO:0000256" key="1">
    <source>
        <dbReference type="ARBA" id="ARBA00000681"/>
    </source>
</evidence>
<dbReference type="GO" id="GO:0031176">
    <property type="term" value="F:endo-1,4-beta-xylanase activity"/>
    <property type="evidence" value="ECO:0007669"/>
    <property type="project" value="UniProtKB-EC"/>
</dbReference>
<dbReference type="SUPFAM" id="SSF57180">
    <property type="entry name" value="Cellulose-binding domain"/>
    <property type="match status" value="1"/>
</dbReference>
<evidence type="ECO:0000259" key="15">
    <source>
        <dbReference type="PROSITE" id="PS51164"/>
    </source>
</evidence>
<dbReference type="STRING" id="97972.A0A2V1E2A2"/>
<dbReference type="GO" id="GO:0045493">
    <property type="term" value="P:xylan catabolic process"/>
    <property type="evidence" value="ECO:0007669"/>
    <property type="project" value="UniProtKB-KW"/>
</dbReference>
<gene>
    <name evidence="17" type="ORF">DM02DRAFT_519981</name>
</gene>
<dbReference type="InterPro" id="IPR017853">
    <property type="entry name" value="GH"/>
</dbReference>
<sequence length="391" mass="41663">GLNTRAVAAGKQYFGSAVDSTGQNDAAYMNILSNTADFGSITPANAMKWDTVERSRNSFNFAPGDSVVAIAAKNGQHLRCHTLVWHSQLPSWVGSSGFNNATLIEVMKNHITRTVTQWKGKCKHWDVVNEALNEDGSYRSSPFYNIIGEAFIPIAFATAAAADPQAVLFYNDYNIETPGAKSSGAQRIVRLVKQYGAKIDGVGQQAHLIVGSSPSVATWTSNINAFTSLGVDVAITELDIRTNTPASSSAVAQQAIDYANAVNGCKSDARCVGITIWDFTDKYSWIPSVFPGQGSALPWDSNLNKKQQVYSGILNAFGSAGGTPTSSPTTSPTATPTTTPTDTPTITPTTSPTTEPTSKWQQCGGQEYSGPTECVSGTTCTVLNPWYSQCL</sequence>
<keyword evidence="8 13" id="KW-0378">Hydrolase</keyword>
<accession>A0A2V1E2A2</accession>
<comment type="catalytic activity">
    <reaction evidence="1 13">
        <text>Endohydrolysis of (1-&gt;4)-beta-D-xylosidic linkages in xylans.</text>
        <dbReference type="EC" id="3.2.1.8"/>
    </reaction>
</comment>
<evidence type="ECO:0000256" key="5">
    <source>
        <dbReference type="ARBA" id="ARBA00022525"/>
    </source>
</evidence>